<proteinExistence type="predicted"/>
<evidence type="ECO:0008006" key="7">
    <source>
        <dbReference type="Google" id="ProtNLM"/>
    </source>
</evidence>
<feature type="transmembrane region" description="Helical" evidence="5">
    <location>
        <begin position="112"/>
        <end position="130"/>
    </location>
</feature>
<keyword evidence="2 5" id="KW-0812">Transmembrane</keyword>
<sequence length="291" mass="32880">MIQDQPQIVSKRPYLKLISNHIDAWQVALVIATLPVLIHDEIRWETAVLILAVGVGYWFAFALNDYFDAPYDRLDVQKAQGNFFVQVPVQGWIVALFSTGLLAILAVSFAQFGWTGWLLWGICCFVAWAYSAPPLRLKMRPGLDLVTHALFVQTFPYFICMVFIQAAWGLLDWVLLAILFFASLTAQLEQQVRDFAVDVRSGGTFTTRMGITAVLKGLRLATAVCLLIALLAILNGTIPWFLLPFGLISLPPLLHRFWRQPEKPRSERLVIFSTTAGFVYTGIIFFYFLLS</sequence>
<feature type="transmembrane region" description="Helical" evidence="5">
    <location>
        <begin position="270"/>
        <end position="290"/>
    </location>
</feature>
<evidence type="ECO:0000313" key="6">
    <source>
        <dbReference type="EMBL" id="VAW36889.1"/>
    </source>
</evidence>
<evidence type="ECO:0000256" key="2">
    <source>
        <dbReference type="ARBA" id="ARBA00022692"/>
    </source>
</evidence>
<accession>A0A3B0VJ99</accession>
<feature type="transmembrane region" description="Helical" evidence="5">
    <location>
        <begin position="83"/>
        <end position="106"/>
    </location>
</feature>
<comment type="subcellular location">
    <subcellularLocation>
        <location evidence="1">Membrane</location>
        <topology evidence="1">Multi-pass membrane protein</topology>
    </subcellularLocation>
</comment>
<feature type="transmembrane region" description="Helical" evidence="5">
    <location>
        <begin position="44"/>
        <end position="63"/>
    </location>
</feature>
<dbReference type="Pfam" id="PF01040">
    <property type="entry name" value="UbiA"/>
    <property type="match status" value="1"/>
</dbReference>
<protein>
    <recommendedName>
        <fullName evidence="7">Prenyltransferase</fullName>
    </recommendedName>
</protein>
<evidence type="ECO:0000256" key="4">
    <source>
        <dbReference type="ARBA" id="ARBA00023136"/>
    </source>
</evidence>
<keyword evidence="3 5" id="KW-1133">Transmembrane helix</keyword>
<dbReference type="InterPro" id="IPR000537">
    <property type="entry name" value="UbiA_prenyltransferase"/>
</dbReference>
<dbReference type="InterPro" id="IPR044878">
    <property type="entry name" value="UbiA_sf"/>
</dbReference>
<evidence type="ECO:0000256" key="5">
    <source>
        <dbReference type="SAM" id="Phobius"/>
    </source>
</evidence>
<feature type="transmembrane region" description="Helical" evidence="5">
    <location>
        <begin position="142"/>
        <end position="164"/>
    </location>
</feature>
<evidence type="ECO:0000256" key="3">
    <source>
        <dbReference type="ARBA" id="ARBA00022989"/>
    </source>
</evidence>
<organism evidence="6">
    <name type="scientific">hydrothermal vent metagenome</name>
    <dbReference type="NCBI Taxonomy" id="652676"/>
    <lineage>
        <taxon>unclassified sequences</taxon>
        <taxon>metagenomes</taxon>
        <taxon>ecological metagenomes</taxon>
    </lineage>
</organism>
<name>A0A3B0VJ99_9ZZZZ</name>
<keyword evidence="4 5" id="KW-0472">Membrane</keyword>
<feature type="transmembrane region" description="Helical" evidence="5">
    <location>
        <begin position="21"/>
        <end position="38"/>
    </location>
</feature>
<reference evidence="6" key="1">
    <citation type="submission" date="2018-06" db="EMBL/GenBank/DDBJ databases">
        <authorList>
            <person name="Zhirakovskaya E."/>
        </authorList>
    </citation>
    <scope>NUCLEOTIDE SEQUENCE</scope>
</reference>
<dbReference type="GO" id="GO:0016020">
    <property type="term" value="C:membrane"/>
    <property type="evidence" value="ECO:0007669"/>
    <property type="project" value="UniProtKB-SubCell"/>
</dbReference>
<evidence type="ECO:0000256" key="1">
    <source>
        <dbReference type="ARBA" id="ARBA00004141"/>
    </source>
</evidence>
<dbReference type="Gene3D" id="1.10.357.140">
    <property type="entry name" value="UbiA prenyltransferase"/>
    <property type="match status" value="1"/>
</dbReference>
<dbReference type="EMBL" id="UOEU01000641">
    <property type="protein sequence ID" value="VAW36889.1"/>
    <property type="molecule type" value="Genomic_DNA"/>
</dbReference>
<dbReference type="GO" id="GO:0016765">
    <property type="term" value="F:transferase activity, transferring alkyl or aryl (other than methyl) groups"/>
    <property type="evidence" value="ECO:0007669"/>
    <property type="project" value="InterPro"/>
</dbReference>
<dbReference type="AlphaFoldDB" id="A0A3B0VJ99"/>
<gene>
    <name evidence="6" type="ORF">MNBD_CHLOROFLEXI01-362</name>
</gene>